<sequence>MVGYCGLIHALWNREQGIGKQRGVWGDGQMGRWADGEMGSQMSDWRGNSQDRTGSRSSGKPPLADCIR</sequence>
<name>A0A1D9G8T2_MOOP1</name>
<proteinExistence type="predicted"/>
<evidence type="ECO:0000313" key="2">
    <source>
        <dbReference type="EMBL" id="AOY83885.1"/>
    </source>
</evidence>
<protein>
    <submittedName>
        <fullName evidence="2">Uncharacterized protein</fullName>
    </submittedName>
</protein>
<dbReference type="AlphaFoldDB" id="A0A1D9G8T2"/>
<dbReference type="EMBL" id="CP017708">
    <property type="protein sequence ID" value="AOY83885.1"/>
    <property type="molecule type" value="Genomic_DNA"/>
</dbReference>
<gene>
    <name evidence="2" type="ORF">BJP36_32155</name>
</gene>
<organism evidence="2 3">
    <name type="scientific">Moorena producens (strain JHB)</name>
    <dbReference type="NCBI Taxonomy" id="1454205"/>
    <lineage>
        <taxon>Bacteria</taxon>
        <taxon>Bacillati</taxon>
        <taxon>Cyanobacteriota</taxon>
        <taxon>Cyanophyceae</taxon>
        <taxon>Coleofasciculales</taxon>
        <taxon>Coleofasciculaceae</taxon>
        <taxon>Moorena</taxon>
    </lineage>
</organism>
<reference evidence="3" key="1">
    <citation type="submission" date="2016-10" db="EMBL/GenBank/DDBJ databases">
        <title>Comparative genomics uncovers the prolific and rare metabolic potential of the cyanobacterial genus Moorea.</title>
        <authorList>
            <person name="Leao T."/>
            <person name="Castelao G."/>
            <person name="Korobeynikov A."/>
            <person name="Monroe E.A."/>
            <person name="Podell S."/>
            <person name="Glukhov E."/>
            <person name="Allen E."/>
            <person name="Gerwick W.H."/>
            <person name="Gerwick L."/>
        </authorList>
    </citation>
    <scope>NUCLEOTIDE SEQUENCE [LARGE SCALE GENOMIC DNA]</scope>
    <source>
        <strain evidence="3">JHB</strain>
    </source>
</reference>
<feature type="compositionally biased region" description="Polar residues" evidence="1">
    <location>
        <begin position="40"/>
        <end position="58"/>
    </location>
</feature>
<dbReference type="Proteomes" id="UP000176944">
    <property type="component" value="Chromosome"/>
</dbReference>
<feature type="region of interest" description="Disordered" evidence="1">
    <location>
        <begin position="29"/>
        <end position="68"/>
    </location>
</feature>
<accession>A0A1D9G8T2</accession>
<evidence type="ECO:0000313" key="3">
    <source>
        <dbReference type="Proteomes" id="UP000176944"/>
    </source>
</evidence>
<evidence type="ECO:0000256" key="1">
    <source>
        <dbReference type="SAM" id="MobiDB-lite"/>
    </source>
</evidence>